<dbReference type="EMBL" id="LGRX02021368">
    <property type="protein sequence ID" value="KAK3256751.1"/>
    <property type="molecule type" value="Genomic_DNA"/>
</dbReference>
<gene>
    <name evidence="3" type="ORF">CYMTET_34127</name>
</gene>
<feature type="compositionally biased region" description="Polar residues" evidence="1">
    <location>
        <begin position="69"/>
        <end position="94"/>
    </location>
</feature>
<dbReference type="Proteomes" id="UP001190700">
    <property type="component" value="Unassembled WGS sequence"/>
</dbReference>
<feature type="non-terminal residue" evidence="3">
    <location>
        <position position="317"/>
    </location>
</feature>
<organism evidence="3 4">
    <name type="scientific">Cymbomonas tetramitiformis</name>
    <dbReference type="NCBI Taxonomy" id="36881"/>
    <lineage>
        <taxon>Eukaryota</taxon>
        <taxon>Viridiplantae</taxon>
        <taxon>Chlorophyta</taxon>
        <taxon>Pyramimonadophyceae</taxon>
        <taxon>Pyramimonadales</taxon>
        <taxon>Pyramimonadaceae</taxon>
        <taxon>Cymbomonas</taxon>
    </lineage>
</organism>
<feature type="chain" id="PRO_5042052612" evidence="2">
    <location>
        <begin position="27"/>
        <end position="317"/>
    </location>
</feature>
<feature type="region of interest" description="Disordered" evidence="1">
    <location>
        <begin position="62"/>
        <end position="101"/>
    </location>
</feature>
<comment type="caution">
    <text evidence="3">The sequence shown here is derived from an EMBL/GenBank/DDBJ whole genome shotgun (WGS) entry which is preliminary data.</text>
</comment>
<evidence type="ECO:0000256" key="1">
    <source>
        <dbReference type="SAM" id="MobiDB-lite"/>
    </source>
</evidence>
<dbReference type="AlphaFoldDB" id="A0AAE0FBJ3"/>
<feature type="signal peptide" evidence="2">
    <location>
        <begin position="1"/>
        <end position="26"/>
    </location>
</feature>
<name>A0AAE0FBJ3_9CHLO</name>
<evidence type="ECO:0000313" key="3">
    <source>
        <dbReference type="EMBL" id="KAK3256751.1"/>
    </source>
</evidence>
<proteinExistence type="predicted"/>
<evidence type="ECO:0000313" key="4">
    <source>
        <dbReference type="Proteomes" id="UP001190700"/>
    </source>
</evidence>
<evidence type="ECO:0000256" key="2">
    <source>
        <dbReference type="SAM" id="SignalP"/>
    </source>
</evidence>
<keyword evidence="2" id="KW-0732">Signal</keyword>
<accession>A0AAE0FBJ3</accession>
<keyword evidence="4" id="KW-1185">Reference proteome</keyword>
<sequence>MPEFCRFYLLGTVVTLLFTVKGVTLGHAVTAAAEGPHGTGSTRISKYTNFLEVPVRSTSAATRGASATVISRSPPSETSADAGTRVATASSEPPTSEVVPDVRGEDAVGALSAALQPLNRTSRRRALSQPECLTQVVTMKTTDADDVEEAVSTGRIYSDSSDLEFGYDDFVSDCQVIGLRFASVMVPPDARILTAELVVVADTSGPTAPFDLQLRIASTPDCPAFTGAAYQVTSLEMLPGAVTWRSPAWSAGGVYRSADVGGLLEQLVRADHGWVAGGAVCLIVETVDACASLKANDLHYEAESANTPQARPAHPIV</sequence>
<reference evidence="3 4" key="1">
    <citation type="journal article" date="2015" name="Genome Biol. Evol.">
        <title>Comparative Genomics of a Bacterivorous Green Alga Reveals Evolutionary Causalities and Consequences of Phago-Mixotrophic Mode of Nutrition.</title>
        <authorList>
            <person name="Burns J.A."/>
            <person name="Paasch A."/>
            <person name="Narechania A."/>
            <person name="Kim E."/>
        </authorList>
    </citation>
    <scope>NUCLEOTIDE SEQUENCE [LARGE SCALE GENOMIC DNA]</scope>
    <source>
        <strain evidence="3 4">PLY_AMNH</strain>
    </source>
</reference>
<protein>
    <submittedName>
        <fullName evidence="3">Uncharacterized protein</fullName>
    </submittedName>
</protein>